<protein>
    <submittedName>
        <fullName evidence="3">Alpha-1-macroglobulin</fullName>
    </submittedName>
</protein>
<keyword evidence="2" id="KW-1185">Reference proteome</keyword>
<dbReference type="KEGG" id="xtr:101732822"/>
<dbReference type="AGR" id="Xenbase:XB-GENE-29086463"/>
<dbReference type="RefSeq" id="XP_031761279.1">
    <property type="nucleotide sequence ID" value="XM_031905419.1"/>
</dbReference>
<proteinExistence type="predicted"/>
<dbReference type="Pfam" id="PF17791">
    <property type="entry name" value="MG3"/>
    <property type="match status" value="1"/>
</dbReference>
<dbReference type="Proteomes" id="UP000008143">
    <property type="component" value="Chromosome 7"/>
</dbReference>
<accession>A0A8J1JTR4</accession>
<dbReference type="PANTHER" id="PTHR11412:SF188">
    <property type="entry name" value="ALPHA-2-MACROGLOBULIN"/>
    <property type="match status" value="1"/>
</dbReference>
<dbReference type="Xenbase" id="XB-GENE-29086463">
    <property type="gene designation" value="LOC101732822"/>
</dbReference>
<dbReference type="InterPro" id="IPR041555">
    <property type="entry name" value="MG3"/>
</dbReference>
<dbReference type="InterPro" id="IPR050473">
    <property type="entry name" value="A2M/Complement_sys"/>
</dbReference>
<sequence>MTATGDSVLYLVAEEPALRLILAIFLVLPQYEVQVKLPATLTILGQEVPVTVCSRYTYGKPVLGRINVRVCRKFSDRYNLCQGEEDGVCEEISQRADPNGCISDVVNRVFQMRRAGYEMKIIASAKITEDGTGRSR</sequence>
<evidence type="ECO:0000313" key="4">
    <source>
        <dbReference type="Xenbase" id="XB-GENE-29086463"/>
    </source>
</evidence>
<dbReference type="OrthoDB" id="9998011at2759"/>
<evidence type="ECO:0000313" key="3">
    <source>
        <dbReference type="RefSeq" id="XP_031761279.1"/>
    </source>
</evidence>
<name>A0A8J1JTR4_XENTR</name>
<gene>
    <name evidence="3 4" type="primary">LOC101732822</name>
</gene>
<dbReference type="PANTHER" id="PTHR11412">
    <property type="entry name" value="MACROGLOBULIN / COMPLEMENT"/>
    <property type="match status" value="1"/>
</dbReference>
<evidence type="ECO:0000313" key="2">
    <source>
        <dbReference type="Proteomes" id="UP000008143"/>
    </source>
</evidence>
<evidence type="ECO:0000259" key="1">
    <source>
        <dbReference type="Pfam" id="PF17791"/>
    </source>
</evidence>
<dbReference type="Gene3D" id="2.60.40.1940">
    <property type="match status" value="1"/>
</dbReference>
<reference evidence="3" key="1">
    <citation type="submission" date="2025-08" db="UniProtKB">
        <authorList>
            <consortium name="RefSeq"/>
        </authorList>
    </citation>
    <scope>IDENTIFICATION</scope>
    <source>
        <strain evidence="3">Nigerian</strain>
        <tissue evidence="3">Liver and blood</tissue>
    </source>
</reference>
<feature type="domain" description="Macroglobulin" evidence="1">
    <location>
        <begin position="27"/>
        <end position="108"/>
    </location>
</feature>
<organism evidence="2 3">
    <name type="scientific">Xenopus tropicalis</name>
    <name type="common">Western clawed frog</name>
    <name type="synonym">Silurana tropicalis</name>
    <dbReference type="NCBI Taxonomy" id="8364"/>
    <lineage>
        <taxon>Eukaryota</taxon>
        <taxon>Metazoa</taxon>
        <taxon>Chordata</taxon>
        <taxon>Craniata</taxon>
        <taxon>Vertebrata</taxon>
        <taxon>Euteleostomi</taxon>
        <taxon>Amphibia</taxon>
        <taxon>Batrachia</taxon>
        <taxon>Anura</taxon>
        <taxon>Pipoidea</taxon>
        <taxon>Pipidae</taxon>
        <taxon>Xenopodinae</taxon>
        <taxon>Xenopus</taxon>
        <taxon>Silurana</taxon>
    </lineage>
</organism>
<dbReference type="GeneID" id="101732822"/>
<dbReference type="AlphaFoldDB" id="A0A8J1JTR4"/>